<organism evidence="2 4">
    <name type="scientific">Purpureocillium lilacinum</name>
    <name type="common">Paecilomyces lilacinus</name>
    <dbReference type="NCBI Taxonomy" id="33203"/>
    <lineage>
        <taxon>Eukaryota</taxon>
        <taxon>Fungi</taxon>
        <taxon>Dikarya</taxon>
        <taxon>Ascomycota</taxon>
        <taxon>Pezizomycotina</taxon>
        <taxon>Sordariomycetes</taxon>
        <taxon>Hypocreomycetidae</taxon>
        <taxon>Hypocreales</taxon>
        <taxon>Ophiocordycipitaceae</taxon>
        <taxon>Purpureocillium</taxon>
    </lineage>
</organism>
<dbReference type="Proteomes" id="UP000078240">
    <property type="component" value="Unassembled WGS sequence"/>
</dbReference>
<dbReference type="EMBL" id="LSBI01000001">
    <property type="protein sequence ID" value="OAQ94756.1"/>
    <property type="molecule type" value="Genomic_DNA"/>
</dbReference>
<evidence type="ECO:0000256" key="1">
    <source>
        <dbReference type="SAM" id="MobiDB-lite"/>
    </source>
</evidence>
<gene>
    <name evidence="2" type="ORF">VFPBJ_00830</name>
    <name evidence="3" type="ORF">VFPFJ_00865</name>
</gene>
<evidence type="ECO:0000313" key="4">
    <source>
        <dbReference type="Proteomes" id="UP000078240"/>
    </source>
</evidence>
<proteinExistence type="predicted"/>
<dbReference type="Proteomes" id="UP000078340">
    <property type="component" value="Unassembled WGS sequence"/>
</dbReference>
<reference evidence="2 4" key="1">
    <citation type="submission" date="2016-01" db="EMBL/GenBank/DDBJ databases">
        <title>Biosynthesis of antibiotic leucinostatins and their inhibition on Phytophthora in bio-control Purpureocillium lilacinum.</title>
        <authorList>
            <person name="Wang G."/>
            <person name="Liu Z."/>
            <person name="Lin R."/>
            <person name="Li E."/>
            <person name="Mao Z."/>
            <person name="Ling J."/>
            <person name="Yin W."/>
            <person name="Xie B."/>
        </authorList>
    </citation>
    <scope>NUCLEOTIDE SEQUENCE [LARGE SCALE GENOMIC DNA]</scope>
    <source>
        <strain evidence="2">PLBJ-1</strain>
        <strain evidence="3">PLFJ-1</strain>
    </source>
</reference>
<sequence>MQQDCSGLCEPRIERNLFSLSTSNKGRIIAEQHITCSNSLAEDSSPGPRSLQYLGSHPALKAPVLHHRGIAYTAACHRATDVDTIDIPHPAVPSTRPPGRRQRPVDPLA</sequence>
<protein>
    <submittedName>
        <fullName evidence="2">Uncharacterized protein</fullName>
    </submittedName>
</protein>
<evidence type="ECO:0000313" key="2">
    <source>
        <dbReference type="EMBL" id="OAQ86790.1"/>
    </source>
</evidence>
<dbReference type="EMBL" id="LSBH01000001">
    <property type="protein sequence ID" value="OAQ86790.1"/>
    <property type="molecule type" value="Genomic_DNA"/>
</dbReference>
<feature type="region of interest" description="Disordered" evidence="1">
    <location>
        <begin position="85"/>
        <end position="109"/>
    </location>
</feature>
<evidence type="ECO:0000313" key="3">
    <source>
        <dbReference type="EMBL" id="OAQ94756.1"/>
    </source>
</evidence>
<dbReference type="AlphaFoldDB" id="A0A179HB19"/>
<accession>A0A179HB19</accession>
<name>A0A179HB19_PURLI</name>
<comment type="caution">
    <text evidence="2">The sequence shown here is derived from an EMBL/GenBank/DDBJ whole genome shotgun (WGS) entry which is preliminary data.</text>
</comment>